<dbReference type="InterPro" id="IPR051447">
    <property type="entry name" value="Lipoprotein-release_system"/>
</dbReference>
<gene>
    <name evidence="10" type="ORF">H9962_07625</name>
</gene>
<evidence type="ECO:0000259" key="9">
    <source>
        <dbReference type="Pfam" id="PF12704"/>
    </source>
</evidence>
<comment type="caution">
    <text evidence="10">The sequence shown here is derived from an EMBL/GenBank/DDBJ whole genome shotgun (WGS) entry which is preliminary data.</text>
</comment>
<dbReference type="Pfam" id="PF12704">
    <property type="entry name" value="MacB_PCD"/>
    <property type="match status" value="1"/>
</dbReference>
<dbReference type="Proteomes" id="UP000824225">
    <property type="component" value="Unassembled WGS sequence"/>
</dbReference>
<keyword evidence="6 7" id="KW-0472">Membrane</keyword>
<dbReference type="InterPro" id="IPR025857">
    <property type="entry name" value="MacB_PCD"/>
</dbReference>
<feature type="transmembrane region" description="Helical" evidence="7">
    <location>
        <begin position="291"/>
        <end position="319"/>
    </location>
</feature>
<comment type="subcellular location">
    <subcellularLocation>
        <location evidence="1">Cell membrane</location>
        <topology evidence="1">Multi-pass membrane protein</topology>
    </subcellularLocation>
</comment>
<evidence type="ECO:0000256" key="3">
    <source>
        <dbReference type="ARBA" id="ARBA00022475"/>
    </source>
</evidence>
<reference evidence="10" key="1">
    <citation type="journal article" date="2021" name="PeerJ">
        <title>Extensive microbial diversity within the chicken gut microbiome revealed by metagenomics and culture.</title>
        <authorList>
            <person name="Gilroy R."/>
            <person name="Ravi A."/>
            <person name="Getino M."/>
            <person name="Pursley I."/>
            <person name="Horton D.L."/>
            <person name="Alikhan N.F."/>
            <person name="Baker D."/>
            <person name="Gharbi K."/>
            <person name="Hall N."/>
            <person name="Watson M."/>
            <person name="Adriaenssens E.M."/>
            <person name="Foster-Nyarko E."/>
            <person name="Jarju S."/>
            <person name="Secka A."/>
            <person name="Antonio M."/>
            <person name="Oren A."/>
            <person name="Chaudhuri R.R."/>
            <person name="La Ragione R."/>
            <person name="Hildebrand F."/>
            <person name="Pallen M.J."/>
        </authorList>
    </citation>
    <scope>NUCLEOTIDE SEQUENCE</scope>
    <source>
        <strain evidence="10">CHK186-16707</strain>
    </source>
</reference>
<feature type="domain" description="MacB-like periplasmic core" evidence="9">
    <location>
        <begin position="1"/>
        <end position="217"/>
    </location>
</feature>
<organism evidence="10 11">
    <name type="scientific">Candidatus Mailhella merdigallinarum</name>
    <dbReference type="NCBI Taxonomy" id="2838658"/>
    <lineage>
        <taxon>Bacteria</taxon>
        <taxon>Pseudomonadati</taxon>
        <taxon>Thermodesulfobacteriota</taxon>
        <taxon>Desulfovibrionia</taxon>
        <taxon>Desulfovibrionales</taxon>
        <taxon>Desulfovibrionaceae</taxon>
        <taxon>Mailhella</taxon>
    </lineage>
</organism>
<feature type="transmembrane region" description="Helical" evidence="7">
    <location>
        <begin position="244"/>
        <end position="270"/>
    </location>
</feature>
<evidence type="ECO:0000256" key="5">
    <source>
        <dbReference type="ARBA" id="ARBA00022989"/>
    </source>
</evidence>
<name>A0A9D2HF58_9BACT</name>
<evidence type="ECO:0000259" key="8">
    <source>
        <dbReference type="Pfam" id="PF02687"/>
    </source>
</evidence>
<proteinExistence type="inferred from homology"/>
<accession>A0A9D2HF58</accession>
<dbReference type="GO" id="GO:0098797">
    <property type="term" value="C:plasma membrane protein complex"/>
    <property type="evidence" value="ECO:0007669"/>
    <property type="project" value="TreeGrafter"/>
</dbReference>
<comment type="similarity">
    <text evidence="2">Belongs to the ABC-4 integral membrane protein family. LolC/E subfamily.</text>
</comment>
<dbReference type="InterPro" id="IPR003838">
    <property type="entry name" value="ABC3_permease_C"/>
</dbReference>
<reference evidence="10" key="2">
    <citation type="submission" date="2021-04" db="EMBL/GenBank/DDBJ databases">
        <authorList>
            <person name="Gilroy R."/>
        </authorList>
    </citation>
    <scope>NUCLEOTIDE SEQUENCE</scope>
    <source>
        <strain evidence="10">CHK186-16707</strain>
    </source>
</reference>
<feature type="non-terminal residue" evidence="10">
    <location>
        <position position="1"/>
    </location>
</feature>
<evidence type="ECO:0000256" key="7">
    <source>
        <dbReference type="SAM" id="Phobius"/>
    </source>
</evidence>
<sequence>VAALVVVMGVYNGFTTDIRDRILGSNSHVMVMASAPSAFDPPDGGEGATPYLDRIKAVPGVRAATPYLYTEVLLSTPRGATGLVLRGIDPAQAGEALPLIHDLYAGDAAELASGEGAPGILVGKDLADRFQLKVGSRINLMSPAGQRTTAGFAPKIKPFRVVGVFKSGMTDYDSRLAYVSLEASQDLMGLPSGRISGIEVFTRDPYAASEVGQAIEAELGPPFYTRNWMELNAGLFAALQLERIGMFIVLAMVILVGSFSIITSLVMLVMEKTRDIAILMSMGATARAIRRMFMLQGAIIGAVGTGLGYILGLSLAWLLKKYQFIQLPAGVYPMDKLPILISVPDTVLIGVVALVMCFLATIYPARQAARLVPAEALRYE</sequence>
<dbReference type="AlphaFoldDB" id="A0A9D2HF58"/>
<keyword evidence="5 7" id="KW-1133">Transmembrane helix</keyword>
<keyword evidence="3" id="KW-1003">Cell membrane</keyword>
<dbReference type="Pfam" id="PF02687">
    <property type="entry name" value="FtsX"/>
    <property type="match status" value="1"/>
</dbReference>
<dbReference type="GO" id="GO:0044874">
    <property type="term" value="P:lipoprotein localization to outer membrane"/>
    <property type="evidence" value="ECO:0007669"/>
    <property type="project" value="TreeGrafter"/>
</dbReference>
<feature type="domain" description="ABC3 transporter permease C-terminal" evidence="8">
    <location>
        <begin position="248"/>
        <end position="371"/>
    </location>
</feature>
<evidence type="ECO:0000256" key="6">
    <source>
        <dbReference type="ARBA" id="ARBA00023136"/>
    </source>
</evidence>
<keyword evidence="4 7" id="KW-0812">Transmembrane</keyword>
<evidence type="ECO:0000256" key="2">
    <source>
        <dbReference type="ARBA" id="ARBA00005236"/>
    </source>
</evidence>
<evidence type="ECO:0000313" key="10">
    <source>
        <dbReference type="EMBL" id="HJA09041.1"/>
    </source>
</evidence>
<evidence type="ECO:0000313" key="11">
    <source>
        <dbReference type="Proteomes" id="UP000824225"/>
    </source>
</evidence>
<dbReference type="EMBL" id="DXAN01000024">
    <property type="protein sequence ID" value="HJA09041.1"/>
    <property type="molecule type" value="Genomic_DNA"/>
</dbReference>
<evidence type="ECO:0000256" key="4">
    <source>
        <dbReference type="ARBA" id="ARBA00022692"/>
    </source>
</evidence>
<protein>
    <submittedName>
        <fullName evidence="10">ABC transporter permease</fullName>
    </submittedName>
</protein>
<evidence type="ECO:0000256" key="1">
    <source>
        <dbReference type="ARBA" id="ARBA00004651"/>
    </source>
</evidence>
<dbReference type="PANTHER" id="PTHR30489:SF0">
    <property type="entry name" value="LIPOPROTEIN-RELEASING SYSTEM TRANSMEMBRANE PROTEIN LOLE"/>
    <property type="match status" value="1"/>
</dbReference>
<feature type="transmembrane region" description="Helical" evidence="7">
    <location>
        <begin position="339"/>
        <end position="363"/>
    </location>
</feature>
<dbReference type="PANTHER" id="PTHR30489">
    <property type="entry name" value="LIPOPROTEIN-RELEASING SYSTEM TRANSMEMBRANE PROTEIN LOLE"/>
    <property type="match status" value="1"/>
</dbReference>